<dbReference type="InterPro" id="IPR005110">
    <property type="entry name" value="MoeA_linker/N"/>
</dbReference>
<keyword evidence="1" id="KW-0500">Molybdenum</keyword>
<evidence type="ECO:0000313" key="4">
    <source>
        <dbReference type="Proteomes" id="UP000226191"/>
    </source>
</evidence>
<dbReference type="RefSeq" id="WP_002516639.1">
    <property type="nucleotide sequence ID" value="NZ_AP019664.1"/>
</dbReference>
<accession>A0A2B7JQX1</accession>
<comment type="caution">
    <text evidence="3">The sequence shown here is derived from an EMBL/GenBank/DDBJ whole genome shotgun (WGS) entry which is preliminary data.</text>
</comment>
<comment type="similarity">
    <text evidence="1">Belongs to the MoeA family.</text>
</comment>
<dbReference type="GeneID" id="92856473"/>
<keyword evidence="1" id="KW-0460">Magnesium</keyword>
<evidence type="ECO:0000256" key="2">
    <source>
        <dbReference type="SAM" id="MobiDB-lite"/>
    </source>
</evidence>
<dbReference type="InterPro" id="IPR036688">
    <property type="entry name" value="MoeA_C_domain_IV_sf"/>
</dbReference>
<dbReference type="SUPFAM" id="SSF63882">
    <property type="entry name" value="MoeA N-terminal region -like"/>
    <property type="match status" value="1"/>
</dbReference>
<comment type="cofactor">
    <cofactor evidence="1">
        <name>Mg(2+)</name>
        <dbReference type="ChEBI" id="CHEBI:18420"/>
    </cofactor>
</comment>
<dbReference type="Proteomes" id="UP000226191">
    <property type="component" value="Unassembled WGS sequence"/>
</dbReference>
<dbReference type="InterPro" id="IPR005111">
    <property type="entry name" value="MoeA_C_domain_IV"/>
</dbReference>
<dbReference type="NCBIfam" id="NF045515">
    <property type="entry name" value="Glp_gephyrin"/>
    <property type="match status" value="1"/>
</dbReference>
<dbReference type="AlphaFoldDB" id="A0A2B7JQX1"/>
<dbReference type="InterPro" id="IPR036425">
    <property type="entry name" value="MoaB/Mog-like_dom_sf"/>
</dbReference>
<feature type="compositionally biased region" description="Low complexity" evidence="2">
    <location>
        <begin position="18"/>
        <end position="27"/>
    </location>
</feature>
<reference evidence="3 4" key="1">
    <citation type="submission" date="2017-02" db="EMBL/GenBank/DDBJ databases">
        <title>Prevalence of linear plasmids in Cutibacterium acnes isolates obtained from cancerous prostatic tissue.</title>
        <authorList>
            <person name="Davidsson S."/>
            <person name="Bruggemann H."/>
        </authorList>
    </citation>
    <scope>NUCLEOTIDE SEQUENCE [LARGE SCALE GENOMIC DNA]</scope>
    <source>
        <strain evidence="3 4">11-78</strain>
    </source>
</reference>
<dbReference type="Gene3D" id="2.40.340.10">
    <property type="entry name" value="MoeA, C-terminal, domain IV"/>
    <property type="match status" value="1"/>
</dbReference>
<comment type="catalytic activity">
    <reaction evidence="1">
        <text>adenylyl-molybdopterin + molybdate = Mo-molybdopterin + AMP + H(+)</text>
        <dbReference type="Rhea" id="RHEA:35047"/>
        <dbReference type="ChEBI" id="CHEBI:15378"/>
        <dbReference type="ChEBI" id="CHEBI:36264"/>
        <dbReference type="ChEBI" id="CHEBI:62727"/>
        <dbReference type="ChEBI" id="CHEBI:71302"/>
        <dbReference type="ChEBI" id="CHEBI:456215"/>
    </reaction>
</comment>
<name>A0A2B7JQX1_CUTAC</name>
<dbReference type="EC" id="2.10.1.1" evidence="1"/>
<proteinExistence type="inferred from homology"/>
<dbReference type="GO" id="GO:0046872">
    <property type="term" value="F:metal ion binding"/>
    <property type="evidence" value="ECO:0007669"/>
    <property type="project" value="UniProtKB-UniRule"/>
</dbReference>
<dbReference type="Gene3D" id="3.90.105.10">
    <property type="entry name" value="Molybdopterin biosynthesis moea protein, domain 2"/>
    <property type="match status" value="1"/>
</dbReference>
<dbReference type="GO" id="GO:0061599">
    <property type="term" value="F:molybdopterin molybdotransferase activity"/>
    <property type="evidence" value="ECO:0007669"/>
    <property type="project" value="UniProtKB-UniRule"/>
</dbReference>
<dbReference type="PANTHER" id="PTHR10192">
    <property type="entry name" value="MOLYBDOPTERIN BIOSYNTHESIS PROTEIN"/>
    <property type="match status" value="1"/>
</dbReference>
<sequence length="435" mass="45610">MALFHRKKQVEAPEPEAEPLGLPGAPETDMSGRRSVDDHRDYLCSLVQAVPPVAVEVPRAVGLAVCEDVHAPHDVPVVTTAVIDGYALDSASTRMAGRPDAVEIQVDRRPPSPVIPGTAVRVMAGSLLPEGTDCVLPPDLLNVDGDIVLFSPVKRWAGARLAGSDYGRGEVLVRNGTILHPGIISVLASAGIDEVFVRPRPKVVIVAVRADEDQRAEIERKARANGAEDIASLDATAAAIESATRALDVNVTVVSTNTSSDSELTRLLANAGRGADLVIATSDRIVVGQQDPVPSVLPPMGGTDFARVAMEPGANQVFALIDPGLVPLIVLPVGPGPALVSFMAFVQPLLRKLSGLPPVEELKAETDRPIARHPESTTFVPVRLARVGGRPVLSRAGMGDVTHVVDLSMADAIAVVGAGDEPVPTGMPLTCWRLG</sequence>
<dbReference type="GO" id="GO:0006777">
    <property type="term" value="P:Mo-molybdopterin cofactor biosynthetic process"/>
    <property type="evidence" value="ECO:0007669"/>
    <property type="project" value="UniProtKB-UniRule"/>
</dbReference>
<dbReference type="InterPro" id="IPR036135">
    <property type="entry name" value="MoeA_linker/N_sf"/>
</dbReference>
<dbReference type="EMBL" id="MVCE01000002">
    <property type="protein sequence ID" value="PGF34840.1"/>
    <property type="molecule type" value="Genomic_DNA"/>
</dbReference>
<dbReference type="Gene3D" id="3.40.980.10">
    <property type="entry name" value="MoaB/Mog-like domain"/>
    <property type="match status" value="1"/>
</dbReference>
<dbReference type="Pfam" id="PF03454">
    <property type="entry name" value="MoeA_C"/>
    <property type="match status" value="1"/>
</dbReference>
<dbReference type="Pfam" id="PF03453">
    <property type="entry name" value="MoeA_N"/>
    <property type="match status" value="1"/>
</dbReference>
<dbReference type="PANTHER" id="PTHR10192:SF5">
    <property type="entry name" value="GEPHYRIN"/>
    <property type="match status" value="1"/>
</dbReference>
<dbReference type="InterPro" id="IPR038987">
    <property type="entry name" value="MoeA-like"/>
</dbReference>
<dbReference type="Gene3D" id="2.170.190.11">
    <property type="entry name" value="Molybdopterin biosynthesis moea protein, domain 3"/>
    <property type="match status" value="1"/>
</dbReference>
<keyword evidence="1" id="KW-0479">Metal-binding</keyword>
<keyword evidence="1" id="KW-0808">Transferase</keyword>
<dbReference type="SUPFAM" id="SSF53218">
    <property type="entry name" value="Molybdenum cofactor biosynthesis proteins"/>
    <property type="match status" value="1"/>
</dbReference>
<dbReference type="OrthoDB" id="9804758at2"/>
<protein>
    <recommendedName>
        <fullName evidence="1">Molybdopterin molybdenumtransferase</fullName>
        <ecNumber evidence="1">2.10.1.1</ecNumber>
    </recommendedName>
</protein>
<comment type="function">
    <text evidence="1">Catalyzes the insertion of molybdate into adenylated molybdopterin with the concomitant release of AMP.</text>
</comment>
<comment type="pathway">
    <text evidence="1">Cofactor biosynthesis; molybdopterin biosynthesis.</text>
</comment>
<organism evidence="3 4">
    <name type="scientific">Cutibacterium acnes</name>
    <name type="common">Propionibacterium acnes</name>
    <dbReference type="NCBI Taxonomy" id="1747"/>
    <lineage>
        <taxon>Bacteria</taxon>
        <taxon>Bacillati</taxon>
        <taxon>Actinomycetota</taxon>
        <taxon>Actinomycetes</taxon>
        <taxon>Propionibacteriales</taxon>
        <taxon>Propionibacteriaceae</taxon>
        <taxon>Cutibacterium</taxon>
    </lineage>
</organism>
<gene>
    <name evidence="3" type="ORF">B1B09_04230</name>
</gene>
<dbReference type="GO" id="GO:0005829">
    <property type="term" value="C:cytosol"/>
    <property type="evidence" value="ECO:0007669"/>
    <property type="project" value="TreeGrafter"/>
</dbReference>
<evidence type="ECO:0000313" key="3">
    <source>
        <dbReference type="EMBL" id="PGF34840.1"/>
    </source>
</evidence>
<evidence type="ECO:0000256" key="1">
    <source>
        <dbReference type="RuleBase" id="RU365090"/>
    </source>
</evidence>
<feature type="region of interest" description="Disordered" evidence="2">
    <location>
        <begin position="1"/>
        <end position="36"/>
    </location>
</feature>
<keyword evidence="1" id="KW-0501">Molybdenum cofactor biosynthesis</keyword>